<gene>
    <name evidence="1" type="ORF">G3RUM_00256</name>
</gene>
<comment type="caution">
    <text evidence="1">The sequence shown here is derived from an EMBL/GenBank/DDBJ whole genome shotgun (WGS) entry which is preliminary data.</text>
</comment>
<organism evidence="1 2">
    <name type="scientific">Candidatus Nanosyncoccus alces</name>
    <dbReference type="NCBI Taxonomy" id="2171997"/>
    <lineage>
        <taxon>Bacteria</taxon>
        <taxon>Candidatus Saccharimonadota</taxon>
        <taxon>Candidatus Nanosyncoccalia</taxon>
        <taxon>Candidatus Nanosyncoccales</taxon>
        <taxon>Candidatus Nanosyncoccaceae</taxon>
        <taxon>Candidatus Nanosyncoccus</taxon>
    </lineage>
</organism>
<evidence type="ECO:0000313" key="2">
    <source>
        <dbReference type="Proteomes" id="UP001191019"/>
    </source>
</evidence>
<reference evidence="1 2" key="2">
    <citation type="journal article" date="2020" name="Cell Rep.">
        <title>Acquisition and Adaptation of Ultra-small Parasitic Reduced Genome Bacteria to Mammalian Hosts.</title>
        <authorList>
            <person name="McLean J.S."/>
            <person name="Bor B."/>
            <person name="Kerns K.A."/>
            <person name="Liu Q."/>
            <person name="To T.T."/>
            <person name="Solden L."/>
            <person name="Hendrickson E.L."/>
            <person name="Wrighton K."/>
            <person name="Shi W."/>
            <person name="He X."/>
        </authorList>
    </citation>
    <scope>NUCLEOTIDE SEQUENCE [LARGE SCALE GENOMIC DNA]</scope>
    <source>
        <strain evidence="1 2">TM7_G3_2_Rum_HOT_351B</strain>
    </source>
</reference>
<dbReference type="EMBL" id="PRLM01000002">
    <property type="protein sequence ID" value="RYC74978.1"/>
    <property type="molecule type" value="Genomic_DNA"/>
</dbReference>
<dbReference type="Proteomes" id="UP001191019">
    <property type="component" value="Unassembled WGS sequence"/>
</dbReference>
<name>A0ABY0FM84_9BACT</name>
<dbReference type="RefSeq" id="WP_129734617.1">
    <property type="nucleotide sequence ID" value="NZ_PRLM01000002.1"/>
</dbReference>
<keyword evidence="2" id="KW-1185">Reference proteome</keyword>
<accession>A0ABY0FM84</accession>
<evidence type="ECO:0008006" key="3">
    <source>
        <dbReference type="Google" id="ProtNLM"/>
    </source>
</evidence>
<protein>
    <recommendedName>
        <fullName evidence="3">Transglutaminase-like domain-containing protein</fullName>
    </recommendedName>
</protein>
<proteinExistence type="predicted"/>
<evidence type="ECO:0000313" key="1">
    <source>
        <dbReference type="EMBL" id="RYC74978.1"/>
    </source>
</evidence>
<sequence length="195" mass="22817">MTTGAVNFKKYGIETIKDLFEFCEKIEYGWLDKNGQRHTGVNNNRDYTLQPPEQLLNSKIGICWDQTELHREFLQQNGCHPKTFFLYYCLSDNSCPSHSIATYQQDSKYFWFEPMFGKSSEAHGIHVYGSEMALLKDFFRTWCRISTEFGTLPKNLSTDKFSLYGYTKPAFGINDQKFFDHCRTGKRFNISELVI</sequence>
<reference evidence="1 2" key="1">
    <citation type="journal article" date="2018" name="bioRxiv">
        <title>Evidence of independent acquisition and adaption of ultra-small bacteria to human hosts across the highly diverse yet reduced genomes of the phylum Saccharibacteria.</title>
        <authorList>
            <person name="McLean J.S."/>
            <person name="Bor B."/>
            <person name="To T.T."/>
            <person name="Liu Q."/>
            <person name="Kearns K.A."/>
            <person name="Solden L.M."/>
            <person name="Wrighton K.C."/>
            <person name="He X."/>
            <person name="Shi W."/>
        </authorList>
    </citation>
    <scope>NUCLEOTIDE SEQUENCE [LARGE SCALE GENOMIC DNA]</scope>
    <source>
        <strain evidence="1 2">TM7_G3_2_Rum_HOT_351B</strain>
    </source>
</reference>